<evidence type="ECO:0000256" key="1">
    <source>
        <dbReference type="SAM" id="MobiDB-lite"/>
    </source>
</evidence>
<dbReference type="EMBL" id="JBHTCH010000004">
    <property type="protein sequence ID" value="MFC7359771.1"/>
    <property type="molecule type" value="Genomic_DNA"/>
</dbReference>
<evidence type="ECO:0000313" key="2">
    <source>
        <dbReference type="EMBL" id="MFC7359771.1"/>
    </source>
</evidence>
<feature type="compositionally biased region" description="Polar residues" evidence="1">
    <location>
        <begin position="21"/>
        <end position="36"/>
    </location>
</feature>
<protein>
    <recommendedName>
        <fullName evidence="4">DUF222 domain-containing protein</fullName>
    </recommendedName>
</protein>
<feature type="compositionally biased region" description="Basic and acidic residues" evidence="1">
    <location>
        <begin position="120"/>
        <end position="136"/>
    </location>
</feature>
<comment type="caution">
    <text evidence="2">The sequence shown here is derived from an EMBL/GenBank/DDBJ whole genome shotgun (WGS) entry which is preliminary data.</text>
</comment>
<evidence type="ECO:0008006" key="4">
    <source>
        <dbReference type="Google" id="ProtNLM"/>
    </source>
</evidence>
<reference evidence="3" key="1">
    <citation type="journal article" date="2019" name="Int. J. Syst. Evol. Microbiol.">
        <title>The Global Catalogue of Microorganisms (GCM) 10K type strain sequencing project: providing services to taxonomists for standard genome sequencing and annotation.</title>
        <authorList>
            <consortium name="The Broad Institute Genomics Platform"/>
            <consortium name="The Broad Institute Genome Sequencing Center for Infectious Disease"/>
            <person name="Wu L."/>
            <person name="Ma J."/>
        </authorList>
    </citation>
    <scope>NUCLEOTIDE SEQUENCE [LARGE SCALE GENOMIC DNA]</scope>
    <source>
        <strain evidence="3">FCH27</strain>
    </source>
</reference>
<dbReference type="Proteomes" id="UP001596524">
    <property type="component" value="Unassembled WGS sequence"/>
</dbReference>
<sequence length="162" mass="17376">MTTTAPETIAWPTAQVMSAPRSKTQPSSGSRPQPSESILEDAVLARLVQQGIRDLARHSSAYAAAMANKPGARLAHHVAVGYVGQLSESGRAALADLYRLTQAALTVEPGLDTNTFVDRVTGRRDPRQDHGAEQPLHRRSASSSRAPHRQDPALVAVVRRTA</sequence>
<name>A0ABW2N0Y7_9ACTN</name>
<keyword evidence="3" id="KW-1185">Reference proteome</keyword>
<feature type="region of interest" description="Disordered" evidence="1">
    <location>
        <begin position="1"/>
        <end position="37"/>
    </location>
</feature>
<dbReference type="RefSeq" id="WP_255889887.1">
    <property type="nucleotide sequence ID" value="NZ_JAFMZM010000002.1"/>
</dbReference>
<organism evidence="2 3">
    <name type="scientific">Nocardioides astragali</name>
    <dbReference type="NCBI Taxonomy" id="1776736"/>
    <lineage>
        <taxon>Bacteria</taxon>
        <taxon>Bacillati</taxon>
        <taxon>Actinomycetota</taxon>
        <taxon>Actinomycetes</taxon>
        <taxon>Propionibacteriales</taxon>
        <taxon>Nocardioidaceae</taxon>
        <taxon>Nocardioides</taxon>
    </lineage>
</organism>
<feature type="region of interest" description="Disordered" evidence="1">
    <location>
        <begin position="117"/>
        <end position="162"/>
    </location>
</feature>
<evidence type="ECO:0000313" key="3">
    <source>
        <dbReference type="Proteomes" id="UP001596524"/>
    </source>
</evidence>
<accession>A0ABW2N0Y7</accession>
<gene>
    <name evidence="2" type="ORF">ACFQO6_05770</name>
</gene>
<proteinExistence type="predicted"/>